<evidence type="ECO:0000313" key="6">
    <source>
        <dbReference type="Proteomes" id="UP000002357"/>
    </source>
</evidence>
<dbReference type="PANTHER" id="PTHR43877:SF2">
    <property type="entry name" value="AMINOALKYLPHOSPHONATE N-ACETYLTRANSFERASE-RELATED"/>
    <property type="match status" value="1"/>
</dbReference>
<dbReference type="PROSITE" id="PS51186">
    <property type="entry name" value="GNAT"/>
    <property type="match status" value="1"/>
</dbReference>
<feature type="domain" description="N-acetyltransferase" evidence="4">
    <location>
        <begin position="29"/>
        <end position="183"/>
    </location>
</feature>
<organism evidence="5 6">
    <name type="scientific">Streptomyces clavuligerus</name>
    <dbReference type="NCBI Taxonomy" id="1901"/>
    <lineage>
        <taxon>Bacteria</taxon>
        <taxon>Bacillati</taxon>
        <taxon>Actinomycetota</taxon>
        <taxon>Actinomycetes</taxon>
        <taxon>Kitasatosporales</taxon>
        <taxon>Streptomycetaceae</taxon>
        <taxon>Streptomyces</taxon>
    </lineage>
</organism>
<dbReference type="eggNOG" id="COG0456">
    <property type="taxonomic scope" value="Bacteria"/>
</dbReference>
<dbReference type="GO" id="GO:0016747">
    <property type="term" value="F:acyltransferase activity, transferring groups other than amino-acyl groups"/>
    <property type="evidence" value="ECO:0007669"/>
    <property type="project" value="InterPro"/>
</dbReference>
<dbReference type="Pfam" id="PF00583">
    <property type="entry name" value="Acetyltransf_1"/>
    <property type="match status" value="1"/>
</dbReference>
<protein>
    <submittedName>
        <fullName evidence="5">Putative acetyltransferase</fullName>
    </submittedName>
</protein>
<evidence type="ECO:0000256" key="1">
    <source>
        <dbReference type="ARBA" id="ARBA00022679"/>
    </source>
</evidence>
<dbReference type="InterPro" id="IPR016181">
    <property type="entry name" value="Acyl_CoA_acyltransferase"/>
</dbReference>
<keyword evidence="1 5" id="KW-0808">Transferase</keyword>
<evidence type="ECO:0000256" key="2">
    <source>
        <dbReference type="ARBA" id="ARBA00023315"/>
    </source>
</evidence>
<accession>E2PVB9</accession>
<keyword evidence="2" id="KW-0012">Acyltransferase</keyword>
<dbReference type="InterPro" id="IPR000182">
    <property type="entry name" value="GNAT_dom"/>
</dbReference>
<dbReference type="PANTHER" id="PTHR43877">
    <property type="entry name" value="AMINOALKYLPHOSPHONATE N-ACETYLTRANSFERASE-RELATED-RELATED"/>
    <property type="match status" value="1"/>
</dbReference>
<evidence type="ECO:0000256" key="3">
    <source>
        <dbReference type="SAM" id="MobiDB-lite"/>
    </source>
</evidence>
<dbReference type="Gene3D" id="3.40.630.30">
    <property type="match status" value="1"/>
</dbReference>
<dbReference type="SUPFAM" id="SSF55729">
    <property type="entry name" value="Acyl-CoA N-acyltransferases (Nat)"/>
    <property type="match status" value="1"/>
</dbReference>
<dbReference type="EMBL" id="CM000913">
    <property type="protein sequence ID" value="EFG05866.1"/>
    <property type="molecule type" value="Genomic_DNA"/>
</dbReference>
<name>E2PVB9_STRCL</name>
<proteinExistence type="predicted"/>
<gene>
    <name evidence="5" type="ORF">SCLAV_0789</name>
</gene>
<dbReference type="AlphaFoldDB" id="E2PVB9"/>
<evidence type="ECO:0000313" key="5">
    <source>
        <dbReference type="EMBL" id="EFG05866.1"/>
    </source>
</evidence>
<dbReference type="CDD" id="cd04301">
    <property type="entry name" value="NAT_SF"/>
    <property type="match status" value="1"/>
</dbReference>
<dbReference type="STRING" id="1901.BB341_23995"/>
<dbReference type="Proteomes" id="UP000002357">
    <property type="component" value="Chromosome"/>
</dbReference>
<evidence type="ECO:0000259" key="4">
    <source>
        <dbReference type="PROSITE" id="PS51186"/>
    </source>
</evidence>
<sequence>MRLLGGGKGARDNRTHQVSGRHAHMGMSVTISAATAQDAEHILKLQYLCYQSEAELYGDYAIEPLTQSLDDLRAEIADGPALVARLGDEVVASVRGRVGEDGTARIAKLIVHPRMQGHGLGGRLLDAIEESFAREPAARRFRLFTGHRSEGNLRLYRSRGYVPVSREQIGPRLTVVTLEKEAASPAAFVTSA</sequence>
<keyword evidence="6" id="KW-1185">Reference proteome</keyword>
<reference evidence="5 6" key="1">
    <citation type="journal article" date="2010" name="Genome Biol. Evol.">
        <title>The sequence of a 1.8-mb bacterial linear plasmid reveals a rich evolutionary reservoir of secondary metabolic pathways.</title>
        <authorList>
            <person name="Medema M.H."/>
            <person name="Trefzer A."/>
            <person name="Kovalchuk A."/>
            <person name="van den Berg M."/>
            <person name="Mueller U."/>
            <person name="Heijne W."/>
            <person name="Wu L."/>
            <person name="Alam M.T."/>
            <person name="Ronning C.M."/>
            <person name="Nierman W.C."/>
            <person name="Bovenberg R.A.L."/>
            <person name="Breitling R."/>
            <person name="Takano E."/>
        </authorList>
    </citation>
    <scope>NUCLEOTIDE SEQUENCE [LARGE SCALE GENOMIC DNA]</scope>
    <source>
        <strain evidence="6">ATCC 27064 / DSM 738 / JCM 4710 / NBRC 13307 / NCIMB 12785 / NRRL 3585 / VKM Ac-602</strain>
    </source>
</reference>
<feature type="region of interest" description="Disordered" evidence="3">
    <location>
        <begin position="1"/>
        <end position="23"/>
    </location>
</feature>
<dbReference type="InterPro" id="IPR050832">
    <property type="entry name" value="Bact_Acetyltransf"/>
</dbReference>